<evidence type="ECO:0000313" key="1">
    <source>
        <dbReference type="EMBL" id="OGD09065.1"/>
    </source>
</evidence>
<proteinExistence type="predicted"/>
<accession>A0A1F4ZRR3</accession>
<dbReference type="STRING" id="1797263.A2397_00710"/>
<dbReference type="Proteomes" id="UP000176424">
    <property type="component" value="Unassembled WGS sequence"/>
</dbReference>
<name>A0A1F4ZRR3_9BACT</name>
<evidence type="ECO:0000313" key="2">
    <source>
        <dbReference type="Proteomes" id="UP000176424"/>
    </source>
</evidence>
<dbReference type="AlphaFoldDB" id="A0A1F4ZRR3"/>
<comment type="caution">
    <text evidence="1">The sequence shown here is derived from an EMBL/GenBank/DDBJ whole genome shotgun (WGS) entry which is preliminary data.</text>
</comment>
<gene>
    <name evidence="1" type="ORF">A2397_00710</name>
</gene>
<protein>
    <submittedName>
        <fullName evidence="1">Uncharacterized protein</fullName>
    </submittedName>
</protein>
<sequence>MSPETNLRKLKHSSTRLPPTYYSDLYSFPLDPDDPLTDLLEEIGGCDKLRFPSLYPAKIIKSLLSALSCQDPSTSLILHGGRLFERLSPPTAKRWRQGQRWGGHGNFSNDIDVEILTQLPFSQTNRVIKDVFNNANNTDRQLLKANHIDPDWWTRLILQPKFSLWNIPPYWVIKYGYLPYIPRNEYQHMFELHYHDLSAPDCLRQMHANYFQFYSSLIGNGGLILNIESERIVQQLYRPFPPSGDRHHQIFLTNPEQILESSRSLLTGPRFALYATVISSLSQTPAEIHPAHARLVKAAVTKQLGHINKLHLQQMQQRMLSCAAQAENLRSSDQYQCYLSQTSIPQALLAL</sequence>
<organism evidence="1 2">
    <name type="scientific">Candidatus Amesbacteria bacterium RIFOXYB1_FULL_44_23</name>
    <dbReference type="NCBI Taxonomy" id="1797263"/>
    <lineage>
        <taxon>Bacteria</taxon>
        <taxon>Candidatus Amesiibacteriota</taxon>
    </lineage>
</organism>
<dbReference type="EMBL" id="MEXR01000040">
    <property type="protein sequence ID" value="OGD09065.1"/>
    <property type="molecule type" value="Genomic_DNA"/>
</dbReference>
<reference evidence="1 2" key="1">
    <citation type="journal article" date="2016" name="Nat. Commun.">
        <title>Thousands of microbial genomes shed light on interconnected biogeochemical processes in an aquifer system.</title>
        <authorList>
            <person name="Anantharaman K."/>
            <person name="Brown C.T."/>
            <person name="Hug L.A."/>
            <person name="Sharon I."/>
            <person name="Castelle C.J."/>
            <person name="Probst A.J."/>
            <person name="Thomas B.C."/>
            <person name="Singh A."/>
            <person name="Wilkins M.J."/>
            <person name="Karaoz U."/>
            <person name="Brodie E.L."/>
            <person name="Williams K.H."/>
            <person name="Hubbard S.S."/>
            <person name="Banfield J.F."/>
        </authorList>
    </citation>
    <scope>NUCLEOTIDE SEQUENCE [LARGE SCALE GENOMIC DNA]</scope>
</reference>